<dbReference type="SUPFAM" id="SSF49503">
    <property type="entry name" value="Cupredoxins"/>
    <property type="match status" value="2"/>
</dbReference>
<dbReference type="EMBL" id="BLAY01000112">
    <property type="protein sequence ID" value="GET41160.1"/>
    <property type="molecule type" value="Genomic_DNA"/>
</dbReference>
<sequence length="361" mass="40969">MGEFNLVIFEAMKYLVKPALTSQLFILENHPSLAVLARNFMSKLSSLLIKRRRMLQLGLAGGIAVAGITLGDPIWRRVKAKILPPPKLVWNPSSSLREFEYGTLKQENGRQIREFTITSKPTEILLDGASFTTWSYNGRVPGPTWRANQGDRIRVIYTNQHQGEDHSIHFHGIHKAQMDGMEPISYGKTTVYEFDAKPFGLHLYHCHVGDIAYHIGQGLYGMFIIDPPGGRPQADEIAITMSGYDTNGDGKNEFVVFNGFPQYYMKYPIPVQQNQLVRLYLLNMIEYESAVTFHLHANLFQVYRTGSTLQPTEATDVITMGTAERHILEFSYSDPGMYMFHPHQDWVAQKGCEGMFHVHPA</sequence>
<dbReference type="Pfam" id="PF07731">
    <property type="entry name" value="Cu-oxidase_2"/>
    <property type="match status" value="1"/>
</dbReference>
<dbReference type="GO" id="GO:0016491">
    <property type="term" value="F:oxidoreductase activity"/>
    <property type="evidence" value="ECO:0007669"/>
    <property type="project" value="UniProtKB-KW"/>
</dbReference>
<dbReference type="Pfam" id="PF07732">
    <property type="entry name" value="Cu-oxidase_3"/>
    <property type="match status" value="1"/>
</dbReference>
<evidence type="ECO:0000256" key="1">
    <source>
        <dbReference type="ARBA" id="ARBA00022723"/>
    </source>
</evidence>
<dbReference type="PANTHER" id="PTHR11709">
    <property type="entry name" value="MULTI-COPPER OXIDASE"/>
    <property type="match status" value="1"/>
</dbReference>
<dbReference type="Proteomes" id="UP001050975">
    <property type="component" value="Unassembled WGS sequence"/>
</dbReference>
<dbReference type="InterPro" id="IPR011706">
    <property type="entry name" value="Cu-oxidase_C"/>
</dbReference>
<dbReference type="PANTHER" id="PTHR11709:SF394">
    <property type="entry name" value="FI03373P-RELATED"/>
    <property type="match status" value="1"/>
</dbReference>
<keyword evidence="3" id="KW-0186">Copper</keyword>
<gene>
    <name evidence="6" type="ORF">MiSe_59720</name>
</gene>
<reference evidence="6" key="1">
    <citation type="submission" date="2019-10" db="EMBL/GenBank/DDBJ databases">
        <title>Draft genome sequece of Microseira wollei NIES-4236.</title>
        <authorList>
            <person name="Yamaguchi H."/>
            <person name="Suzuki S."/>
            <person name="Kawachi M."/>
        </authorList>
    </citation>
    <scope>NUCLEOTIDE SEQUENCE</scope>
    <source>
        <strain evidence="6">NIES-4236</strain>
    </source>
</reference>
<evidence type="ECO:0000259" key="4">
    <source>
        <dbReference type="Pfam" id="PF07731"/>
    </source>
</evidence>
<evidence type="ECO:0000313" key="6">
    <source>
        <dbReference type="EMBL" id="GET41160.1"/>
    </source>
</evidence>
<evidence type="ECO:0000256" key="3">
    <source>
        <dbReference type="ARBA" id="ARBA00023008"/>
    </source>
</evidence>
<feature type="domain" description="Plastocyanin-like" evidence="5">
    <location>
        <begin position="126"/>
        <end position="228"/>
    </location>
</feature>
<evidence type="ECO:0000313" key="7">
    <source>
        <dbReference type="Proteomes" id="UP001050975"/>
    </source>
</evidence>
<protein>
    <submittedName>
        <fullName evidence="6">Multicopper oxidase, types 2 and 3</fullName>
    </submittedName>
</protein>
<accession>A0AAV3XJF5</accession>
<keyword evidence="2" id="KW-0560">Oxidoreductase</keyword>
<dbReference type="InterPro" id="IPR045087">
    <property type="entry name" value="Cu-oxidase_fam"/>
</dbReference>
<dbReference type="CDD" id="cd11024">
    <property type="entry name" value="CuRO_1_2DMCO_NIR_like"/>
    <property type="match status" value="1"/>
</dbReference>
<feature type="domain" description="Plastocyanin-like" evidence="4">
    <location>
        <begin position="255"/>
        <end position="360"/>
    </location>
</feature>
<evidence type="ECO:0000256" key="2">
    <source>
        <dbReference type="ARBA" id="ARBA00023002"/>
    </source>
</evidence>
<keyword evidence="7" id="KW-1185">Reference proteome</keyword>
<keyword evidence="1" id="KW-0479">Metal-binding</keyword>
<name>A0AAV3XJF5_9CYAN</name>
<evidence type="ECO:0000259" key="5">
    <source>
        <dbReference type="Pfam" id="PF07732"/>
    </source>
</evidence>
<organism evidence="6 7">
    <name type="scientific">Microseira wollei NIES-4236</name>
    <dbReference type="NCBI Taxonomy" id="2530354"/>
    <lineage>
        <taxon>Bacteria</taxon>
        <taxon>Bacillati</taxon>
        <taxon>Cyanobacteriota</taxon>
        <taxon>Cyanophyceae</taxon>
        <taxon>Oscillatoriophycideae</taxon>
        <taxon>Aerosakkonematales</taxon>
        <taxon>Aerosakkonemataceae</taxon>
        <taxon>Microseira</taxon>
    </lineage>
</organism>
<dbReference type="InterPro" id="IPR011707">
    <property type="entry name" value="Cu-oxidase-like_N"/>
</dbReference>
<proteinExistence type="predicted"/>
<dbReference type="GO" id="GO:0005507">
    <property type="term" value="F:copper ion binding"/>
    <property type="evidence" value="ECO:0007669"/>
    <property type="project" value="InterPro"/>
</dbReference>
<dbReference type="AlphaFoldDB" id="A0AAV3XJF5"/>
<comment type="caution">
    <text evidence="6">The sequence shown here is derived from an EMBL/GenBank/DDBJ whole genome shotgun (WGS) entry which is preliminary data.</text>
</comment>
<dbReference type="InterPro" id="IPR008972">
    <property type="entry name" value="Cupredoxin"/>
</dbReference>
<dbReference type="Gene3D" id="2.60.40.420">
    <property type="entry name" value="Cupredoxins - blue copper proteins"/>
    <property type="match status" value="2"/>
</dbReference>